<dbReference type="Gene3D" id="1.10.10.10">
    <property type="entry name" value="Winged helix-like DNA-binding domain superfamily/Winged helix DNA-binding domain"/>
    <property type="match status" value="1"/>
</dbReference>
<evidence type="ECO:0000256" key="3">
    <source>
        <dbReference type="ARBA" id="ARBA00023163"/>
    </source>
</evidence>
<keyword evidence="2" id="KW-0238">DNA-binding</keyword>
<evidence type="ECO:0000313" key="5">
    <source>
        <dbReference type="EMBL" id="PIT87603.1"/>
    </source>
</evidence>
<gene>
    <name evidence="5" type="ORF">COU31_01920</name>
</gene>
<dbReference type="SUPFAM" id="SSF46785">
    <property type="entry name" value="Winged helix' DNA-binding domain"/>
    <property type="match status" value="1"/>
</dbReference>
<dbReference type="PANTHER" id="PTHR43132">
    <property type="entry name" value="ARSENICAL RESISTANCE OPERON REPRESSOR ARSR-RELATED"/>
    <property type="match status" value="1"/>
</dbReference>
<sequence length="110" mass="12670">MLSKKEIQKNRKIFSETDKSMSEAFKVLSDINRYRIFRILAQQPKLSISNIALILDISLPLTSQHIKILERARLLQKERGGKKVFPKLEYGNPFVQAVVKTIQEALKSTN</sequence>
<keyword evidence="3" id="KW-0804">Transcription</keyword>
<dbReference type="Proteomes" id="UP000231183">
    <property type="component" value="Unassembled WGS sequence"/>
</dbReference>
<dbReference type="InterPro" id="IPR036390">
    <property type="entry name" value="WH_DNA-bd_sf"/>
</dbReference>
<keyword evidence="1" id="KW-0805">Transcription regulation</keyword>
<dbReference type="GO" id="GO:0003700">
    <property type="term" value="F:DNA-binding transcription factor activity"/>
    <property type="evidence" value="ECO:0007669"/>
    <property type="project" value="InterPro"/>
</dbReference>
<dbReference type="PANTHER" id="PTHR43132:SF6">
    <property type="entry name" value="HTH-TYPE TRANSCRIPTIONAL REPRESSOR CZRA"/>
    <property type="match status" value="1"/>
</dbReference>
<dbReference type="InterPro" id="IPR051011">
    <property type="entry name" value="Metal_resp_trans_reg"/>
</dbReference>
<evidence type="ECO:0000259" key="4">
    <source>
        <dbReference type="PROSITE" id="PS50987"/>
    </source>
</evidence>
<dbReference type="PROSITE" id="PS50987">
    <property type="entry name" value="HTH_ARSR_2"/>
    <property type="match status" value="1"/>
</dbReference>
<dbReference type="SMART" id="SM00418">
    <property type="entry name" value="HTH_ARSR"/>
    <property type="match status" value="1"/>
</dbReference>
<evidence type="ECO:0000256" key="2">
    <source>
        <dbReference type="ARBA" id="ARBA00023125"/>
    </source>
</evidence>
<evidence type="ECO:0000313" key="6">
    <source>
        <dbReference type="Proteomes" id="UP000231183"/>
    </source>
</evidence>
<dbReference type="InterPro" id="IPR036388">
    <property type="entry name" value="WH-like_DNA-bd_sf"/>
</dbReference>
<dbReference type="GO" id="GO:0003677">
    <property type="term" value="F:DNA binding"/>
    <property type="evidence" value="ECO:0007669"/>
    <property type="project" value="UniProtKB-KW"/>
</dbReference>
<dbReference type="PRINTS" id="PR00778">
    <property type="entry name" value="HTHARSR"/>
</dbReference>
<dbReference type="NCBIfam" id="NF033788">
    <property type="entry name" value="HTH_metalloreg"/>
    <property type="match status" value="1"/>
</dbReference>
<dbReference type="AlphaFoldDB" id="A0A2M6W484"/>
<organism evidence="5 6">
    <name type="scientific">Candidatus Magasanikbacteria bacterium CG10_big_fil_rev_8_21_14_0_10_40_10</name>
    <dbReference type="NCBI Taxonomy" id="1974648"/>
    <lineage>
        <taxon>Bacteria</taxon>
        <taxon>Candidatus Magasanikiibacteriota</taxon>
    </lineage>
</organism>
<dbReference type="InterPro" id="IPR001845">
    <property type="entry name" value="HTH_ArsR_DNA-bd_dom"/>
</dbReference>
<protein>
    <submittedName>
        <fullName evidence="5">ArsR family transcriptional regulator</fullName>
    </submittedName>
</protein>
<accession>A0A2M6W484</accession>
<dbReference type="EMBL" id="PFBX01000015">
    <property type="protein sequence ID" value="PIT87603.1"/>
    <property type="molecule type" value="Genomic_DNA"/>
</dbReference>
<dbReference type="Pfam" id="PF12840">
    <property type="entry name" value="HTH_20"/>
    <property type="match status" value="1"/>
</dbReference>
<dbReference type="CDD" id="cd00090">
    <property type="entry name" value="HTH_ARSR"/>
    <property type="match status" value="1"/>
</dbReference>
<reference evidence="6" key="1">
    <citation type="submission" date="2017-09" db="EMBL/GenBank/DDBJ databases">
        <title>Depth-based differentiation of microbial function through sediment-hosted aquifers and enrichment of novel symbionts in the deep terrestrial subsurface.</title>
        <authorList>
            <person name="Probst A.J."/>
            <person name="Ladd B."/>
            <person name="Jarett J.K."/>
            <person name="Geller-Mcgrath D.E."/>
            <person name="Sieber C.M.K."/>
            <person name="Emerson J.B."/>
            <person name="Anantharaman K."/>
            <person name="Thomas B.C."/>
            <person name="Malmstrom R."/>
            <person name="Stieglmeier M."/>
            <person name="Klingl A."/>
            <person name="Woyke T."/>
            <person name="Ryan C.M."/>
            <person name="Banfield J.F."/>
        </authorList>
    </citation>
    <scope>NUCLEOTIDE SEQUENCE [LARGE SCALE GENOMIC DNA]</scope>
</reference>
<dbReference type="InterPro" id="IPR011991">
    <property type="entry name" value="ArsR-like_HTH"/>
</dbReference>
<evidence type="ECO:0000256" key="1">
    <source>
        <dbReference type="ARBA" id="ARBA00023015"/>
    </source>
</evidence>
<proteinExistence type="predicted"/>
<feature type="domain" description="HTH arsR-type" evidence="4">
    <location>
        <begin position="13"/>
        <end position="110"/>
    </location>
</feature>
<comment type="caution">
    <text evidence="5">The sequence shown here is derived from an EMBL/GenBank/DDBJ whole genome shotgun (WGS) entry which is preliminary data.</text>
</comment>
<name>A0A2M6W484_9BACT</name>